<keyword evidence="1" id="KW-0805">Transcription regulation</keyword>
<dbReference type="eggNOG" id="COG2188">
    <property type="taxonomic scope" value="Bacteria"/>
</dbReference>
<protein>
    <submittedName>
        <fullName evidence="5">Transcriptional regulator, GntR family</fullName>
    </submittedName>
</protein>
<dbReference type="Pfam" id="PF00392">
    <property type="entry name" value="GntR"/>
    <property type="match status" value="1"/>
</dbReference>
<dbReference type="Proteomes" id="UP000006804">
    <property type="component" value="Chromosome"/>
</dbReference>
<proteinExistence type="predicted"/>
<feature type="domain" description="HTH gntR-type" evidence="4">
    <location>
        <begin position="8"/>
        <end position="76"/>
    </location>
</feature>
<dbReference type="InterPro" id="IPR011663">
    <property type="entry name" value="UTRA"/>
</dbReference>
<dbReference type="InterPro" id="IPR028978">
    <property type="entry name" value="Chorismate_lyase_/UTRA_dom_sf"/>
</dbReference>
<dbReference type="KEGG" id="tta:Theth_1369"/>
<dbReference type="GO" id="GO:0045892">
    <property type="term" value="P:negative regulation of DNA-templated transcription"/>
    <property type="evidence" value="ECO:0007669"/>
    <property type="project" value="TreeGrafter"/>
</dbReference>
<dbReference type="CDD" id="cd07377">
    <property type="entry name" value="WHTH_GntR"/>
    <property type="match status" value="1"/>
</dbReference>
<keyword evidence="2" id="KW-0238">DNA-binding</keyword>
<dbReference type="HOGENOM" id="CLU_063236_8_2_0"/>
<dbReference type="PATRIC" id="fig|688269.3.peg.1409"/>
<dbReference type="PROSITE" id="PS50949">
    <property type="entry name" value="HTH_GNTR"/>
    <property type="match status" value="1"/>
</dbReference>
<dbReference type="GO" id="GO:0003677">
    <property type="term" value="F:DNA binding"/>
    <property type="evidence" value="ECO:0007669"/>
    <property type="project" value="UniProtKB-KW"/>
</dbReference>
<dbReference type="PRINTS" id="PR00035">
    <property type="entry name" value="HTHGNTR"/>
</dbReference>
<gene>
    <name evidence="5" type="ORF">Theth_1369</name>
</gene>
<dbReference type="EMBL" id="CP002351">
    <property type="protein sequence ID" value="AEH51432.1"/>
    <property type="molecule type" value="Genomic_DNA"/>
</dbReference>
<dbReference type="RefSeq" id="WP_013932647.1">
    <property type="nucleotide sequence ID" value="NC_015707.1"/>
</dbReference>
<dbReference type="GO" id="GO:0003700">
    <property type="term" value="F:DNA-binding transcription factor activity"/>
    <property type="evidence" value="ECO:0007669"/>
    <property type="project" value="InterPro"/>
</dbReference>
<dbReference type="InterPro" id="IPR050679">
    <property type="entry name" value="Bact_HTH_transcr_reg"/>
</dbReference>
<dbReference type="STRING" id="688269.Theth_1369"/>
<dbReference type="FunFam" id="1.10.10.10:FF:000079">
    <property type="entry name" value="GntR family transcriptional regulator"/>
    <property type="match status" value="1"/>
</dbReference>
<dbReference type="PANTHER" id="PTHR44846:SF1">
    <property type="entry name" value="MANNOSYL-D-GLYCERATE TRANSPORT_METABOLISM SYSTEM REPRESSOR MNGR-RELATED"/>
    <property type="match status" value="1"/>
</dbReference>
<dbReference type="Pfam" id="PF07702">
    <property type="entry name" value="UTRA"/>
    <property type="match status" value="1"/>
</dbReference>
<keyword evidence="6" id="KW-1185">Reference proteome</keyword>
<organism evidence="5 6">
    <name type="scientific">Pseudothermotoga thermarum DSM 5069</name>
    <dbReference type="NCBI Taxonomy" id="688269"/>
    <lineage>
        <taxon>Bacteria</taxon>
        <taxon>Thermotogati</taxon>
        <taxon>Thermotogota</taxon>
        <taxon>Thermotogae</taxon>
        <taxon>Thermotogales</taxon>
        <taxon>Thermotogaceae</taxon>
        <taxon>Pseudothermotoga</taxon>
    </lineage>
</organism>
<evidence type="ECO:0000313" key="5">
    <source>
        <dbReference type="EMBL" id="AEH51432.1"/>
    </source>
</evidence>
<dbReference type="Gene3D" id="3.40.1410.10">
    <property type="entry name" value="Chorismate lyase-like"/>
    <property type="match status" value="1"/>
</dbReference>
<dbReference type="InterPro" id="IPR036388">
    <property type="entry name" value="WH-like_DNA-bd_sf"/>
</dbReference>
<evidence type="ECO:0000256" key="2">
    <source>
        <dbReference type="ARBA" id="ARBA00023125"/>
    </source>
</evidence>
<dbReference type="SMART" id="SM00345">
    <property type="entry name" value="HTH_GNTR"/>
    <property type="match status" value="1"/>
</dbReference>
<sequence length="237" mass="27689">MLDRNSPIPLYVQLRELIKEKILKGEWKEGEKIPGEYDLMEQYQVSRATVREAIEGLIKEGLLVRKHGYGTFVRKLRPSLGFEPLISLSYALETFGMVSHNVVLECGFISPNQELLKQAKWKDLEKVYFVKRLRFVDDIPIAVESSYFLPEIGQLLYHRNLQGSIAKILIEEVQLEVKKVEQVLLPRLATDEERKLMNLPTTTQVIEMQRWIYAEGFNKVVYYLNLSMRDDLSQLKR</sequence>
<evidence type="ECO:0000313" key="6">
    <source>
        <dbReference type="Proteomes" id="UP000006804"/>
    </source>
</evidence>
<evidence type="ECO:0000256" key="1">
    <source>
        <dbReference type="ARBA" id="ARBA00023015"/>
    </source>
</evidence>
<dbReference type="InterPro" id="IPR036390">
    <property type="entry name" value="WH_DNA-bd_sf"/>
</dbReference>
<dbReference type="AlphaFoldDB" id="F7YUG1"/>
<dbReference type="OrthoDB" id="457376at2"/>
<evidence type="ECO:0000259" key="4">
    <source>
        <dbReference type="PROSITE" id="PS50949"/>
    </source>
</evidence>
<dbReference type="SUPFAM" id="SSF46785">
    <property type="entry name" value="Winged helix' DNA-binding domain"/>
    <property type="match status" value="1"/>
</dbReference>
<dbReference type="SUPFAM" id="SSF64288">
    <property type="entry name" value="Chorismate lyase-like"/>
    <property type="match status" value="1"/>
</dbReference>
<accession>F7YUG1</accession>
<name>F7YUG1_9THEM</name>
<reference evidence="5 6" key="1">
    <citation type="submission" date="2010-11" db="EMBL/GenBank/DDBJ databases">
        <title>The complete genome of Thermotoga thermarum DSM 5069.</title>
        <authorList>
            <consortium name="US DOE Joint Genome Institute (JGI-PGF)"/>
            <person name="Lucas S."/>
            <person name="Copeland A."/>
            <person name="Lapidus A."/>
            <person name="Bruce D."/>
            <person name="Goodwin L."/>
            <person name="Pitluck S."/>
            <person name="Kyrpides N."/>
            <person name="Mavromatis K."/>
            <person name="Ivanova N."/>
            <person name="Zeytun A."/>
            <person name="Brettin T."/>
            <person name="Detter J.C."/>
            <person name="Tapia R."/>
            <person name="Han C."/>
            <person name="Land M."/>
            <person name="Hauser L."/>
            <person name="Markowitz V."/>
            <person name="Cheng J.-F."/>
            <person name="Hugenholtz P."/>
            <person name="Woyke T."/>
            <person name="Wu D."/>
            <person name="Spring S."/>
            <person name="Schroeder M."/>
            <person name="Brambilla E."/>
            <person name="Klenk H.-P."/>
            <person name="Eisen J.A."/>
        </authorList>
    </citation>
    <scope>NUCLEOTIDE SEQUENCE [LARGE SCALE GENOMIC DNA]</scope>
    <source>
        <strain evidence="5 6">DSM 5069</strain>
    </source>
</reference>
<dbReference type="SMART" id="SM00866">
    <property type="entry name" value="UTRA"/>
    <property type="match status" value="1"/>
</dbReference>
<keyword evidence="3" id="KW-0804">Transcription</keyword>
<dbReference type="InterPro" id="IPR000524">
    <property type="entry name" value="Tscrpt_reg_HTH_GntR"/>
</dbReference>
<dbReference type="Gene3D" id="1.10.10.10">
    <property type="entry name" value="Winged helix-like DNA-binding domain superfamily/Winged helix DNA-binding domain"/>
    <property type="match status" value="1"/>
</dbReference>
<dbReference type="PANTHER" id="PTHR44846">
    <property type="entry name" value="MANNOSYL-D-GLYCERATE TRANSPORT/METABOLISM SYSTEM REPRESSOR MNGR-RELATED"/>
    <property type="match status" value="1"/>
</dbReference>
<evidence type="ECO:0000256" key="3">
    <source>
        <dbReference type="ARBA" id="ARBA00023163"/>
    </source>
</evidence>